<accession>A0A8S1J5L9</accession>
<proteinExistence type="predicted"/>
<gene>
    <name evidence="1" type="ORF">OSTQU699_LOCUS6888</name>
</gene>
<organism evidence="1 2">
    <name type="scientific">Ostreobium quekettii</name>
    <dbReference type="NCBI Taxonomy" id="121088"/>
    <lineage>
        <taxon>Eukaryota</taxon>
        <taxon>Viridiplantae</taxon>
        <taxon>Chlorophyta</taxon>
        <taxon>core chlorophytes</taxon>
        <taxon>Ulvophyceae</taxon>
        <taxon>TCBD clade</taxon>
        <taxon>Bryopsidales</taxon>
        <taxon>Ostreobineae</taxon>
        <taxon>Ostreobiaceae</taxon>
        <taxon>Ostreobium</taxon>
    </lineage>
</organism>
<dbReference type="Proteomes" id="UP000708148">
    <property type="component" value="Unassembled WGS sequence"/>
</dbReference>
<dbReference type="OrthoDB" id="550454at2759"/>
<feature type="non-terminal residue" evidence="1">
    <location>
        <position position="68"/>
    </location>
</feature>
<evidence type="ECO:0000313" key="1">
    <source>
        <dbReference type="EMBL" id="CAD7701528.1"/>
    </source>
</evidence>
<dbReference type="EMBL" id="CAJHUC010001561">
    <property type="protein sequence ID" value="CAD7701528.1"/>
    <property type="molecule type" value="Genomic_DNA"/>
</dbReference>
<protein>
    <submittedName>
        <fullName evidence="1">Uncharacterized protein</fullName>
    </submittedName>
</protein>
<comment type="caution">
    <text evidence="1">The sequence shown here is derived from an EMBL/GenBank/DDBJ whole genome shotgun (WGS) entry which is preliminary data.</text>
</comment>
<keyword evidence="2" id="KW-1185">Reference proteome</keyword>
<evidence type="ECO:0000313" key="2">
    <source>
        <dbReference type="Proteomes" id="UP000708148"/>
    </source>
</evidence>
<dbReference type="AlphaFoldDB" id="A0A8S1J5L9"/>
<reference evidence="1" key="1">
    <citation type="submission" date="2020-12" db="EMBL/GenBank/DDBJ databases">
        <authorList>
            <person name="Iha C."/>
        </authorList>
    </citation>
    <scope>NUCLEOTIDE SEQUENCE</scope>
</reference>
<name>A0A8S1J5L9_9CHLO</name>
<sequence>GFPAATWQAVRIILMAVHRYKELTEGRQLGRSVYPVQVVEGVEFLYRPPPKNKVPQAASVWAFLQSGA</sequence>